<keyword evidence="2" id="KW-0812">Transmembrane</keyword>
<dbReference type="PANTHER" id="PTHR36698:SF2">
    <property type="entry name" value="MCE_MLAD DOMAIN-CONTAINING PROTEIN"/>
    <property type="match status" value="1"/>
</dbReference>
<dbReference type="AlphaFoldDB" id="A0A1H3PUS0"/>
<dbReference type="PANTHER" id="PTHR36698">
    <property type="entry name" value="BLL5892 PROTEIN"/>
    <property type="match status" value="1"/>
</dbReference>
<dbReference type="GeneID" id="94689706"/>
<feature type="region of interest" description="Disordered" evidence="1">
    <location>
        <begin position="278"/>
        <end position="320"/>
    </location>
</feature>
<protein>
    <submittedName>
        <fullName evidence="4">Phospholipid/cholesterol/gamma-HCH transport system substrate-binding protein</fullName>
    </submittedName>
</protein>
<reference evidence="4 5" key="1">
    <citation type="submission" date="2016-10" db="EMBL/GenBank/DDBJ databases">
        <authorList>
            <person name="de Groot N.N."/>
        </authorList>
    </citation>
    <scope>NUCLEOTIDE SEQUENCE [LARGE SCALE GENOMIC DNA]</scope>
    <source>
        <strain evidence="4 5">LMG 24775</strain>
    </source>
</reference>
<feature type="transmembrane region" description="Helical" evidence="2">
    <location>
        <begin position="6"/>
        <end position="28"/>
    </location>
</feature>
<dbReference type="EMBL" id="FNPE01000011">
    <property type="protein sequence ID" value="SDZ05052.1"/>
    <property type="molecule type" value="Genomic_DNA"/>
</dbReference>
<evidence type="ECO:0000256" key="1">
    <source>
        <dbReference type="SAM" id="MobiDB-lite"/>
    </source>
</evidence>
<dbReference type="Proteomes" id="UP000183417">
    <property type="component" value="Unassembled WGS sequence"/>
</dbReference>
<accession>A0A1H3PUS0</accession>
<evidence type="ECO:0000313" key="5">
    <source>
        <dbReference type="Proteomes" id="UP000183417"/>
    </source>
</evidence>
<evidence type="ECO:0000313" key="4">
    <source>
        <dbReference type="EMBL" id="SDZ05052.1"/>
    </source>
</evidence>
<feature type="domain" description="Mce/MlaD" evidence="3">
    <location>
        <begin position="46"/>
        <end position="112"/>
    </location>
</feature>
<dbReference type="RefSeq" id="WP_016448535.1">
    <property type="nucleotide sequence ID" value="NZ_AP025556.1"/>
</dbReference>
<evidence type="ECO:0000259" key="3">
    <source>
        <dbReference type="Pfam" id="PF02470"/>
    </source>
</evidence>
<organism evidence="4 5">
    <name type="scientific">Delftia lacustris</name>
    <dbReference type="NCBI Taxonomy" id="558537"/>
    <lineage>
        <taxon>Bacteria</taxon>
        <taxon>Pseudomonadati</taxon>
        <taxon>Pseudomonadota</taxon>
        <taxon>Betaproteobacteria</taxon>
        <taxon>Burkholderiales</taxon>
        <taxon>Comamonadaceae</taxon>
        <taxon>Delftia</taxon>
    </lineage>
</organism>
<sequence length="320" mass="33748">MENKSHAMAAGIFVLVVAALLAGLAIWLTRDTRQYNEYELSTKDGISGLQAQAAVRYKGVAVGKVTRIGFDPQTNGNVLIRIAIGVNTPITPTTFAVLGYQGVTGLAHVQLDDADQPQPQLPPGPSGLPRLPLRSSPLSMLADQGQVLLERADEISRRLSDMLDTDNQKRVSQALENIAAAAAGVQQLTQNLDRTLSTQVPQLAADAHNTLQSLEKASNGAAAVASELQQTVRRVNAQDGPLEQIAQSTRALTRMADSLGRSTVPHANRAADDVSRAARQMGTAASRFSDNPQAVIYGPGQARPGPGEPGFVAPSAATQP</sequence>
<keyword evidence="2" id="KW-0472">Membrane</keyword>
<keyword evidence="2" id="KW-1133">Transmembrane helix</keyword>
<evidence type="ECO:0000256" key="2">
    <source>
        <dbReference type="SAM" id="Phobius"/>
    </source>
</evidence>
<dbReference type="InterPro" id="IPR003399">
    <property type="entry name" value="Mce/MlaD"/>
</dbReference>
<name>A0A1H3PUS0_9BURK</name>
<gene>
    <name evidence="4" type="ORF">SAMN05421547_11180</name>
</gene>
<proteinExistence type="predicted"/>
<dbReference type="Pfam" id="PF02470">
    <property type="entry name" value="MlaD"/>
    <property type="match status" value="1"/>
</dbReference>